<feature type="transmembrane region" description="Helical" evidence="1">
    <location>
        <begin position="66"/>
        <end position="87"/>
    </location>
</feature>
<feature type="transmembrane region" description="Helical" evidence="1">
    <location>
        <begin position="26"/>
        <end position="45"/>
    </location>
</feature>
<dbReference type="GO" id="GO:0005886">
    <property type="term" value="C:plasma membrane"/>
    <property type="evidence" value="ECO:0007669"/>
    <property type="project" value="TreeGrafter"/>
</dbReference>
<dbReference type="OrthoDB" id="9812349at2"/>
<dbReference type="RefSeq" id="WP_108434370.1">
    <property type="nucleotide sequence ID" value="NZ_CP028918.1"/>
</dbReference>
<evidence type="ECO:0000256" key="1">
    <source>
        <dbReference type="SAM" id="Phobius"/>
    </source>
</evidence>
<organism evidence="2 3">
    <name type="scientific">Paragemmobacter aquarius</name>
    <dbReference type="NCBI Taxonomy" id="2169400"/>
    <lineage>
        <taxon>Bacteria</taxon>
        <taxon>Pseudomonadati</taxon>
        <taxon>Pseudomonadota</taxon>
        <taxon>Alphaproteobacteria</taxon>
        <taxon>Rhodobacterales</taxon>
        <taxon>Paracoccaceae</taxon>
        <taxon>Paragemmobacter</taxon>
    </lineage>
</organism>
<reference evidence="2 3" key="1">
    <citation type="submission" date="2018-04" db="EMBL/GenBank/DDBJ databases">
        <title>Genome sequencing of Gemmobacter.</title>
        <authorList>
            <person name="Yi H."/>
            <person name="Baek M.-G."/>
        </authorList>
    </citation>
    <scope>NUCLEOTIDE SEQUENCE [LARGE SCALE GENOMIC DNA]</scope>
    <source>
        <strain evidence="2 3">HYN0069</strain>
    </source>
</reference>
<sequence length="137" mass="14651">MNMIQAVKSVFSNYATFSGRASRSEFWWWVLFSIIVSGILTYIDLTLLGSGDLQSTAGDGGIGFSLNLGLLGGLWTLATVLPAIALGARRLHDVGQSGWMLLLSIVPLLGWIVLLVFTCKRGSAGTNRFGADPITTT</sequence>
<proteinExistence type="predicted"/>
<keyword evidence="1" id="KW-0812">Transmembrane</keyword>
<dbReference type="KEGG" id="geh:HYN69_02595"/>
<dbReference type="PANTHER" id="PTHR34980:SF2">
    <property type="entry name" value="INNER MEMBRANE PROTEIN YHAH-RELATED"/>
    <property type="match status" value="1"/>
</dbReference>
<dbReference type="AlphaFoldDB" id="A0A2S0UIA0"/>
<keyword evidence="1" id="KW-1133">Transmembrane helix</keyword>
<gene>
    <name evidence="2" type="ORF">HYN69_02595</name>
</gene>
<feature type="transmembrane region" description="Helical" evidence="1">
    <location>
        <begin position="99"/>
        <end position="119"/>
    </location>
</feature>
<keyword evidence="3" id="KW-1185">Reference proteome</keyword>
<evidence type="ECO:0000313" key="2">
    <source>
        <dbReference type="EMBL" id="AWB47543.1"/>
    </source>
</evidence>
<evidence type="ECO:0000313" key="3">
    <source>
        <dbReference type="Proteomes" id="UP000244496"/>
    </source>
</evidence>
<dbReference type="PANTHER" id="PTHR34980">
    <property type="entry name" value="INNER MEMBRANE PROTEIN-RELATED-RELATED"/>
    <property type="match status" value="1"/>
</dbReference>
<keyword evidence="1" id="KW-0472">Membrane</keyword>
<accession>A0A2S0UIA0</accession>
<name>A0A2S0UIA0_9RHOB</name>
<dbReference type="Proteomes" id="UP000244496">
    <property type="component" value="Chromosome"/>
</dbReference>
<dbReference type="EMBL" id="CP028918">
    <property type="protein sequence ID" value="AWB47543.1"/>
    <property type="molecule type" value="Genomic_DNA"/>
</dbReference>
<dbReference type="Pfam" id="PF05656">
    <property type="entry name" value="DUF805"/>
    <property type="match status" value="1"/>
</dbReference>
<dbReference type="InterPro" id="IPR008523">
    <property type="entry name" value="DUF805"/>
</dbReference>
<protein>
    <submittedName>
        <fullName evidence="2">DUF805 domain-containing protein</fullName>
    </submittedName>
</protein>